<dbReference type="InterPro" id="IPR001431">
    <property type="entry name" value="Pept_M16_Zn_BS"/>
</dbReference>
<dbReference type="Gene3D" id="3.30.830.10">
    <property type="entry name" value="Metalloenzyme, LuxS/M16 peptidase-like"/>
    <property type="match status" value="2"/>
</dbReference>
<dbReference type="InterPro" id="IPR011249">
    <property type="entry name" value="Metalloenz_LuxS/M16"/>
</dbReference>
<comment type="cofactor">
    <cofactor evidence="1">
        <name>Zn(2+)</name>
        <dbReference type="ChEBI" id="CHEBI:29105"/>
    </cofactor>
</comment>
<dbReference type="EMBL" id="QJJK01000008">
    <property type="protein sequence ID" value="PXW56480.1"/>
    <property type="molecule type" value="Genomic_DNA"/>
</dbReference>
<sequence>MNLRSPSQSDTDVRVTTLASGLRVATERFPHVATAAVGVWVGTGSRHEGASEHGLSHLLEHMAFKGTRRRSARAIAEAIEAVGGDLNAETGIEHTAYTARVMAADVDLALDILADIIIDSVIDAAELEREKAVILQEIGAVEDTPDDLINDLFLEGAFTGQPLGRPILGTPATVAGFDPDAVKRFLSREYRAGRMVVAAAGAVDHEAIVATVEKLFAGLSPGRAAVPAPAEYRGGTEVRLDRDLEQVHVLVGFAGASFLDDAFYPLQVFANLLGGGMSSRLFQEVREARGLAYAVEAFHWSFADAGVFGLSAATAPEDLAELMPVALDCLRDAAVNVTDAEIARAKAQLRVAHFTALESPASRVEQIARQLIALDRVLPSAEVVSRLEAVTAKDVRAAAAALTASPPILAAIGALEGLPPLGRITEQLFPPRVASGPVGEG</sequence>
<keyword evidence="3" id="KW-0482">Metalloprotease</keyword>
<evidence type="ECO:0000256" key="1">
    <source>
        <dbReference type="ARBA" id="ARBA00001947"/>
    </source>
</evidence>
<dbReference type="AlphaFoldDB" id="A0A2V3U362"/>
<protein>
    <submittedName>
        <fullName evidence="7">Putative Zn-dependent peptidase</fullName>
    </submittedName>
</protein>
<dbReference type="Pfam" id="PF05193">
    <property type="entry name" value="Peptidase_M16_C"/>
    <property type="match status" value="1"/>
</dbReference>
<dbReference type="GO" id="GO:0006508">
    <property type="term" value="P:proteolysis"/>
    <property type="evidence" value="ECO:0007669"/>
    <property type="project" value="InterPro"/>
</dbReference>
<feature type="domain" description="Peptidase M16 C-terminal" evidence="6">
    <location>
        <begin position="177"/>
        <end position="349"/>
    </location>
</feature>
<organism evidence="7 8">
    <name type="scientific">Chelatococcus asaccharovorans</name>
    <dbReference type="NCBI Taxonomy" id="28210"/>
    <lineage>
        <taxon>Bacteria</taxon>
        <taxon>Pseudomonadati</taxon>
        <taxon>Pseudomonadota</taxon>
        <taxon>Alphaproteobacteria</taxon>
        <taxon>Hyphomicrobiales</taxon>
        <taxon>Chelatococcaceae</taxon>
        <taxon>Chelatococcus</taxon>
    </lineage>
</organism>
<comment type="similarity">
    <text evidence="2 4">Belongs to the peptidase M16 family.</text>
</comment>
<evidence type="ECO:0000256" key="3">
    <source>
        <dbReference type="ARBA" id="ARBA00023049"/>
    </source>
</evidence>
<dbReference type="OrthoDB" id="9811314at2"/>
<name>A0A2V3U362_9HYPH</name>
<feature type="domain" description="Peptidase M16 N-terminal" evidence="5">
    <location>
        <begin position="23"/>
        <end position="170"/>
    </location>
</feature>
<evidence type="ECO:0000259" key="5">
    <source>
        <dbReference type="Pfam" id="PF00675"/>
    </source>
</evidence>
<dbReference type="PROSITE" id="PS00143">
    <property type="entry name" value="INSULINASE"/>
    <property type="match status" value="1"/>
</dbReference>
<proteinExistence type="inferred from homology"/>
<dbReference type="GO" id="GO:0004222">
    <property type="term" value="F:metalloendopeptidase activity"/>
    <property type="evidence" value="ECO:0007669"/>
    <property type="project" value="InterPro"/>
</dbReference>
<dbReference type="InterPro" id="IPR011765">
    <property type="entry name" value="Pept_M16_N"/>
</dbReference>
<dbReference type="FunFam" id="3.30.830.10:FF:000008">
    <property type="entry name" value="Mitochondrial-processing peptidase subunit beta"/>
    <property type="match status" value="1"/>
</dbReference>
<evidence type="ECO:0000256" key="4">
    <source>
        <dbReference type="RuleBase" id="RU004447"/>
    </source>
</evidence>
<keyword evidence="8" id="KW-1185">Reference proteome</keyword>
<gene>
    <name evidence="7" type="ORF">C7450_108230</name>
</gene>
<dbReference type="GO" id="GO:0046872">
    <property type="term" value="F:metal ion binding"/>
    <property type="evidence" value="ECO:0007669"/>
    <property type="project" value="InterPro"/>
</dbReference>
<evidence type="ECO:0000313" key="7">
    <source>
        <dbReference type="EMBL" id="PXW56480.1"/>
    </source>
</evidence>
<dbReference type="SUPFAM" id="SSF63411">
    <property type="entry name" value="LuxS/MPP-like metallohydrolase"/>
    <property type="match status" value="2"/>
</dbReference>
<reference evidence="7 8" key="1">
    <citation type="submission" date="2018-05" db="EMBL/GenBank/DDBJ databases">
        <title>Genomic Encyclopedia of Type Strains, Phase IV (KMG-IV): sequencing the most valuable type-strain genomes for metagenomic binning, comparative biology and taxonomic classification.</title>
        <authorList>
            <person name="Goeker M."/>
        </authorList>
    </citation>
    <scope>NUCLEOTIDE SEQUENCE [LARGE SCALE GENOMIC DNA]</scope>
    <source>
        <strain evidence="7 8">DSM 6462</strain>
    </source>
</reference>
<evidence type="ECO:0000256" key="2">
    <source>
        <dbReference type="ARBA" id="ARBA00007261"/>
    </source>
</evidence>
<comment type="caution">
    <text evidence="7">The sequence shown here is derived from an EMBL/GenBank/DDBJ whole genome shotgun (WGS) entry which is preliminary data.</text>
</comment>
<dbReference type="RefSeq" id="WP_110376214.1">
    <property type="nucleotide sequence ID" value="NZ_CAKNFM010000006.1"/>
</dbReference>
<dbReference type="PANTHER" id="PTHR11851:SF49">
    <property type="entry name" value="MITOCHONDRIAL-PROCESSING PEPTIDASE SUBUNIT ALPHA"/>
    <property type="match status" value="1"/>
</dbReference>
<accession>A0A2V3U362</accession>
<dbReference type="Pfam" id="PF00675">
    <property type="entry name" value="Peptidase_M16"/>
    <property type="match status" value="1"/>
</dbReference>
<evidence type="ECO:0000313" key="8">
    <source>
        <dbReference type="Proteomes" id="UP000248021"/>
    </source>
</evidence>
<keyword evidence="3" id="KW-0378">Hydrolase</keyword>
<dbReference type="PANTHER" id="PTHR11851">
    <property type="entry name" value="METALLOPROTEASE"/>
    <property type="match status" value="1"/>
</dbReference>
<evidence type="ECO:0000259" key="6">
    <source>
        <dbReference type="Pfam" id="PF05193"/>
    </source>
</evidence>
<dbReference type="InterPro" id="IPR050361">
    <property type="entry name" value="MPP/UQCRC_Complex"/>
</dbReference>
<dbReference type="InterPro" id="IPR007863">
    <property type="entry name" value="Peptidase_M16_C"/>
</dbReference>
<keyword evidence="3" id="KW-0645">Protease</keyword>
<dbReference type="Proteomes" id="UP000248021">
    <property type="component" value="Unassembled WGS sequence"/>
</dbReference>